<feature type="transmembrane region" description="Helical" evidence="1">
    <location>
        <begin position="5"/>
        <end position="24"/>
    </location>
</feature>
<reference evidence="2 3" key="1">
    <citation type="submission" date="2020-08" db="EMBL/GenBank/DDBJ databases">
        <title>Genome sequence of Sphingomonas rhizophila KACC 19189T.</title>
        <authorList>
            <person name="Hyun D.-W."/>
            <person name="Bae J.-W."/>
        </authorList>
    </citation>
    <scope>NUCLEOTIDE SEQUENCE [LARGE SCALE GENOMIC DNA]</scope>
    <source>
        <strain evidence="2 3">KACC 19189</strain>
    </source>
</reference>
<dbReference type="InterPro" id="IPR046657">
    <property type="entry name" value="DUF6766"/>
</dbReference>
<keyword evidence="1" id="KW-1133">Transmembrane helix</keyword>
<keyword evidence="3" id="KW-1185">Reference proteome</keyword>
<gene>
    <name evidence="2" type="ORF">H9L12_01095</name>
</gene>
<keyword evidence="1" id="KW-0812">Transmembrane</keyword>
<dbReference type="Pfam" id="PF20554">
    <property type="entry name" value="DUF6766"/>
    <property type="match status" value="1"/>
</dbReference>
<dbReference type="AlphaFoldDB" id="A0A7G9SBQ0"/>
<organism evidence="2 3">
    <name type="scientific">Sphingomonas rhizophila</name>
    <dbReference type="NCBI Taxonomy" id="2071607"/>
    <lineage>
        <taxon>Bacteria</taxon>
        <taxon>Pseudomonadati</taxon>
        <taxon>Pseudomonadota</taxon>
        <taxon>Alphaproteobacteria</taxon>
        <taxon>Sphingomonadales</taxon>
        <taxon>Sphingomonadaceae</taxon>
        <taxon>Sphingomonas</taxon>
    </lineage>
</organism>
<keyword evidence="1" id="KW-0472">Membrane</keyword>
<evidence type="ECO:0000313" key="3">
    <source>
        <dbReference type="Proteomes" id="UP000515955"/>
    </source>
</evidence>
<protein>
    <submittedName>
        <fullName evidence="2">Uncharacterized protein</fullName>
    </submittedName>
</protein>
<sequence length="147" mass="17099">MRKYAYAWITLGFFSISLVLHWYFGWQAFAADARSHGQVPETVAYLNEMARDTFENWQSEFLQLLWQVVGLAYFLYVGSPASKENDDRTEAKVDALLHLHGEKGRVLIEEIDRYYLRDHGHAQPHNHDKLDQILSKLRESKTVATSI</sequence>
<evidence type="ECO:0000256" key="1">
    <source>
        <dbReference type="SAM" id="Phobius"/>
    </source>
</evidence>
<evidence type="ECO:0000313" key="2">
    <source>
        <dbReference type="EMBL" id="QNN65275.1"/>
    </source>
</evidence>
<name>A0A7G9SBQ0_9SPHN</name>
<dbReference type="Proteomes" id="UP000515955">
    <property type="component" value="Chromosome"/>
</dbReference>
<dbReference type="EMBL" id="CP060717">
    <property type="protein sequence ID" value="QNN65275.1"/>
    <property type="molecule type" value="Genomic_DNA"/>
</dbReference>
<dbReference type="KEGG" id="srhi:H9L12_01095"/>
<proteinExistence type="predicted"/>
<dbReference type="RefSeq" id="WP_187542267.1">
    <property type="nucleotide sequence ID" value="NZ_CP060717.1"/>
</dbReference>
<accession>A0A7G9SBQ0</accession>